<reference evidence="2 3" key="1">
    <citation type="submission" date="2023-07" db="EMBL/GenBank/DDBJ databases">
        <title>Sequencing the genomes of 1000 actinobacteria strains.</title>
        <authorList>
            <person name="Klenk H.-P."/>
        </authorList>
    </citation>
    <scope>NUCLEOTIDE SEQUENCE [LARGE SCALE GENOMIC DNA]</scope>
    <source>
        <strain evidence="2 3">DSM 17163</strain>
    </source>
</reference>
<comment type="caution">
    <text evidence="2">The sequence shown here is derived from an EMBL/GenBank/DDBJ whole genome shotgun (WGS) entry which is preliminary data.</text>
</comment>
<feature type="transmembrane region" description="Helical" evidence="1">
    <location>
        <begin position="82"/>
        <end position="100"/>
    </location>
</feature>
<dbReference type="EMBL" id="JAUSQX010000001">
    <property type="protein sequence ID" value="MDP9806662.1"/>
    <property type="molecule type" value="Genomic_DNA"/>
</dbReference>
<keyword evidence="1" id="KW-0812">Transmembrane</keyword>
<organism evidence="2 3">
    <name type="scientific">Trueperella bonasi</name>
    <dbReference type="NCBI Taxonomy" id="312286"/>
    <lineage>
        <taxon>Bacteria</taxon>
        <taxon>Bacillati</taxon>
        <taxon>Actinomycetota</taxon>
        <taxon>Actinomycetes</taxon>
        <taxon>Actinomycetales</taxon>
        <taxon>Actinomycetaceae</taxon>
        <taxon>Trueperella</taxon>
    </lineage>
</organism>
<gene>
    <name evidence="2" type="ORF">J2S70_001244</name>
</gene>
<sequence>MNEASAKLSLARVGAILAFLAATIFAIGLVIQMTGEDMIFPILITGGAGLSLLVGAAYLVLSSRRPVSWSAASRSGASVLKLAAIVAGLIVVISGIASLANGPGLVTSIILILVGLQAPIAMVMAAGFIRNRPADS</sequence>
<protein>
    <submittedName>
        <fullName evidence="2">Uncharacterized protein</fullName>
    </submittedName>
</protein>
<keyword evidence="1" id="KW-0472">Membrane</keyword>
<dbReference type="RefSeq" id="WP_307682874.1">
    <property type="nucleotide sequence ID" value="NZ_JAUSQX010000001.1"/>
</dbReference>
<keyword evidence="1" id="KW-1133">Transmembrane helix</keyword>
<dbReference type="Proteomes" id="UP001243212">
    <property type="component" value="Unassembled WGS sequence"/>
</dbReference>
<proteinExistence type="predicted"/>
<feature type="transmembrane region" description="Helical" evidence="1">
    <location>
        <begin position="106"/>
        <end position="129"/>
    </location>
</feature>
<name>A0ABT9NH02_9ACTO</name>
<feature type="transmembrane region" description="Helical" evidence="1">
    <location>
        <begin position="38"/>
        <end position="61"/>
    </location>
</feature>
<keyword evidence="3" id="KW-1185">Reference proteome</keyword>
<evidence type="ECO:0000313" key="3">
    <source>
        <dbReference type="Proteomes" id="UP001243212"/>
    </source>
</evidence>
<feature type="transmembrane region" description="Helical" evidence="1">
    <location>
        <begin position="12"/>
        <end position="32"/>
    </location>
</feature>
<evidence type="ECO:0000256" key="1">
    <source>
        <dbReference type="SAM" id="Phobius"/>
    </source>
</evidence>
<accession>A0ABT9NH02</accession>
<evidence type="ECO:0000313" key="2">
    <source>
        <dbReference type="EMBL" id="MDP9806662.1"/>
    </source>
</evidence>